<protein>
    <submittedName>
        <fullName evidence="3">XrtN system VIT domain-containing protein</fullName>
    </submittedName>
</protein>
<dbReference type="EMBL" id="PDUD01000049">
    <property type="protein sequence ID" value="PHN01762.1"/>
    <property type="molecule type" value="Genomic_DNA"/>
</dbReference>
<feature type="transmembrane region" description="Helical" evidence="1">
    <location>
        <begin position="15"/>
        <end position="32"/>
    </location>
</feature>
<feature type="transmembrane region" description="Helical" evidence="1">
    <location>
        <begin position="158"/>
        <end position="183"/>
    </location>
</feature>
<feature type="domain" description="VIT" evidence="2">
    <location>
        <begin position="330"/>
        <end position="464"/>
    </location>
</feature>
<keyword evidence="1" id="KW-0812">Transmembrane</keyword>
<feature type="transmembrane region" description="Helical" evidence="1">
    <location>
        <begin position="109"/>
        <end position="126"/>
    </location>
</feature>
<dbReference type="NCBIfam" id="TIGR04477">
    <property type="entry name" value="sorted_by_XrtN"/>
    <property type="match status" value="1"/>
</dbReference>
<name>A0A2D0MZP4_FLAN2</name>
<keyword evidence="1" id="KW-0472">Membrane</keyword>
<comment type="caution">
    <text evidence="3">The sequence shown here is derived from an EMBL/GenBank/DDBJ whole genome shotgun (WGS) entry which is preliminary data.</text>
</comment>
<evidence type="ECO:0000313" key="3">
    <source>
        <dbReference type="EMBL" id="PHN01762.1"/>
    </source>
</evidence>
<feature type="transmembrane region" description="Helical" evidence="1">
    <location>
        <begin position="135"/>
        <end position="152"/>
    </location>
</feature>
<keyword evidence="1" id="KW-1133">Transmembrane helix</keyword>
<reference evidence="3 4" key="1">
    <citation type="submission" date="2017-10" db="EMBL/GenBank/DDBJ databases">
        <title>The draft genome sequence of Lewinella nigricans NBRC 102662.</title>
        <authorList>
            <person name="Wang K."/>
        </authorList>
    </citation>
    <scope>NUCLEOTIDE SEQUENCE [LARGE SCALE GENOMIC DNA]</scope>
    <source>
        <strain evidence="3 4">NBRC 102662</strain>
    </source>
</reference>
<dbReference type="RefSeq" id="WP_099154808.1">
    <property type="nucleotide sequence ID" value="NZ_PDUD01000049.1"/>
</dbReference>
<keyword evidence="4" id="KW-1185">Reference proteome</keyword>
<dbReference type="PROSITE" id="PS51468">
    <property type="entry name" value="VIT"/>
    <property type="match status" value="1"/>
</dbReference>
<sequence>MQLLKSFRSPSDDPVLLTGFIALGISFLSFAATMQMEGSSFELLSVNFLLSYLIFLAYFIYLLTENRRQFGGMLRFKSLDYNLLLLQLANISAYSLNRNVPVFEISTDWLVNYLLIYNIAILLFILRKHRRPDSINLTILLVIASGVFFQLYESFYTLPYYGIGIAAFWFFGLSLHIFIPIWFLVSSIKIVKKYLDESSRFRPVAILGVAIPLIMVLLFTIRWSVLQERIYTHFARSGKQSENTELPAWVQVSQELPRDWISERILKSKIVYQTAANFGMDGFLPRGGFLNERQQHDPLVFLASLFTGDLSRISMEDRISLLRAVFDQRHQMERKLWRGDNLKTSEIVTRVELFPKYRLAYTEKVMTIRNQLRPDQWNTTQEALYTFFLPEGSVVTSASLWIEGEERPAYLTTKEKADSAYTQIVGRERRDPMLVHWQEGNRVTVRVFPCTPEEDRRFKLGITSPLRYDQQGELTYHNIDFLGPNWRHAHEQITVVGVLPDRLESSLRFRDSAEGLTYQGQYRSDWQLQLPALPPATETFSFNGKRFHLEDLSAGQELFKPDEIYLDINQGWSGSTFRKVWSALAGREVYVYTDRLVRMTEDNRKRLFRQLRHRNFSLFPLHEIRDPERALVITTGAAVTPTLEDLGSSSFANSLRHFMAGNRRPVRVFHLGPELSVYWKTLRELRQVDYSIGDRDELTASLTGAGFYRWVEGQDQVLNLYSGTSINLSESDQDGGTAPDHLMRLYVYNDLMRKLGNDFFAKKDRADDLIAMAQEAYVLSPVSSLIVLETQADYERFDIEESRNSLQNAAISLSGSVPEPREWLLILLSLAVAAYLLFKDRWRL</sequence>
<feature type="transmembrane region" description="Helical" evidence="1">
    <location>
        <begin position="44"/>
        <end position="63"/>
    </location>
</feature>
<evidence type="ECO:0000259" key="2">
    <source>
        <dbReference type="PROSITE" id="PS51468"/>
    </source>
</evidence>
<gene>
    <name evidence="3" type="ORF">CRP01_35330</name>
</gene>
<evidence type="ECO:0000313" key="4">
    <source>
        <dbReference type="Proteomes" id="UP000223913"/>
    </source>
</evidence>
<proteinExistence type="predicted"/>
<dbReference type="OrthoDB" id="1801976at2"/>
<dbReference type="Pfam" id="PF08487">
    <property type="entry name" value="VIT"/>
    <property type="match status" value="1"/>
</dbReference>
<dbReference type="Proteomes" id="UP000223913">
    <property type="component" value="Unassembled WGS sequence"/>
</dbReference>
<accession>A0A2D0MZP4</accession>
<dbReference type="AlphaFoldDB" id="A0A2D0MZP4"/>
<dbReference type="InterPro" id="IPR013694">
    <property type="entry name" value="VIT"/>
</dbReference>
<organism evidence="3 4">
    <name type="scientific">Flavilitoribacter nigricans (strain ATCC 23147 / DSM 23189 / NBRC 102662 / NCIMB 1420 / SS-2)</name>
    <name type="common">Lewinella nigricans</name>
    <dbReference type="NCBI Taxonomy" id="1122177"/>
    <lineage>
        <taxon>Bacteria</taxon>
        <taxon>Pseudomonadati</taxon>
        <taxon>Bacteroidota</taxon>
        <taxon>Saprospiria</taxon>
        <taxon>Saprospirales</taxon>
        <taxon>Lewinellaceae</taxon>
        <taxon>Flavilitoribacter</taxon>
    </lineage>
</organism>
<evidence type="ECO:0000256" key="1">
    <source>
        <dbReference type="SAM" id="Phobius"/>
    </source>
</evidence>
<feature type="transmembrane region" description="Helical" evidence="1">
    <location>
        <begin position="204"/>
        <end position="225"/>
    </location>
</feature>
<dbReference type="InterPro" id="IPR031005">
    <property type="entry name" value="Sorted_by_XrtN"/>
</dbReference>